<sequence>MNSLPGAPIASQGSPVRANPASLTTQSQDRRLGDQREAFRWKERVYFLEQLVCISTVLKY</sequence>
<dbReference type="EMBL" id="JAIWYP010000016">
    <property type="protein sequence ID" value="KAH3693580.1"/>
    <property type="molecule type" value="Genomic_DNA"/>
</dbReference>
<reference evidence="2" key="2">
    <citation type="submission" date="2020-11" db="EMBL/GenBank/DDBJ databases">
        <authorList>
            <person name="McCartney M.A."/>
            <person name="Auch B."/>
            <person name="Kono T."/>
            <person name="Mallez S."/>
            <person name="Becker A."/>
            <person name="Gohl D.M."/>
            <person name="Silverstein K.A.T."/>
            <person name="Koren S."/>
            <person name="Bechman K.B."/>
            <person name="Herman A."/>
            <person name="Abrahante J.E."/>
            <person name="Garbe J."/>
        </authorList>
    </citation>
    <scope>NUCLEOTIDE SEQUENCE</scope>
    <source>
        <strain evidence="2">Duluth1</strain>
        <tissue evidence="2">Whole animal</tissue>
    </source>
</reference>
<name>A0A9D4BFK1_DREPO</name>
<evidence type="ECO:0000313" key="2">
    <source>
        <dbReference type="EMBL" id="KAH3693580.1"/>
    </source>
</evidence>
<keyword evidence="3" id="KW-1185">Reference proteome</keyword>
<protein>
    <submittedName>
        <fullName evidence="2">Uncharacterized protein</fullName>
    </submittedName>
</protein>
<feature type="region of interest" description="Disordered" evidence="1">
    <location>
        <begin position="1"/>
        <end position="32"/>
    </location>
</feature>
<evidence type="ECO:0000256" key="1">
    <source>
        <dbReference type="SAM" id="MobiDB-lite"/>
    </source>
</evidence>
<proteinExistence type="predicted"/>
<gene>
    <name evidence="2" type="ORF">DPMN_081014</name>
</gene>
<accession>A0A9D4BFK1</accession>
<organism evidence="2 3">
    <name type="scientific">Dreissena polymorpha</name>
    <name type="common">Zebra mussel</name>
    <name type="synonym">Mytilus polymorpha</name>
    <dbReference type="NCBI Taxonomy" id="45954"/>
    <lineage>
        <taxon>Eukaryota</taxon>
        <taxon>Metazoa</taxon>
        <taxon>Spiralia</taxon>
        <taxon>Lophotrochozoa</taxon>
        <taxon>Mollusca</taxon>
        <taxon>Bivalvia</taxon>
        <taxon>Autobranchia</taxon>
        <taxon>Heteroconchia</taxon>
        <taxon>Euheterodonta</taxon>
        <taxon>Imparidentia</taxon>
        <taxon>Neoheterodontei</taxon>
        <taxon>Myida</taxon>
        <taxon>Dreissenoidea</taxon>
        <taxon>Dreissenidae</taxon>
        <taxon>Dreissena</taxon>
    </lineage>
</organism>
<reference evidence="2" key="1">
    <citation type="journal article" date="2019" name="bioRxiv">
        <title>The Genome of the Zebra Mussel, Dreissena polymorpha: A Resource for Invasive Species Research.</title>
        <authorList>
            <person name="McCartney M.A."/>
            <person name="Auch B."/>
            <person name="Kono T."/>
            <person name="Mallez S."/>
            <person name="Zhang Y."/>
            <person name="Obille A."/>
            <person name="Becker A."/>
            <person name="Abrahante J.E."/>
            <person name="Garbe J."/>
            <person name="Badalamenti J.P."/>
            <person name="Herman A."/>
            <person name="Mangelson H."/>
            <person name="Liachko I."/>
            <person name="Sullivan S."/>
            <person name="Sone E.D."/>
            <person name="Koren S."/>
            <person name="Silverstein K.A.T."/>
            <person name="Beckman K.B."/>
            <person name="Gohl D.M."/>
        </authorList>
    </citation>
    <scope>NUCLEOTIDE SEQUENCE</scope>
    <source>
        <strain evidence="2">Duluth1</strain>
        <tissue evidence="2">Whole animal</tissue>
    </source>
</reference>
<evidence type="ECO:0000313" key="3">
    <source>
        <dbReference type="Proteomes" id="UP000828390"/>
    </source>
</evidence>
<dbReference type="AlphaFoldDB" id="A0A9D4BFK1"/>
<dbReference type="Proteomes" id="UP000828390">
    <property type="component" value="Unassembled WGS sequence"/>
</dbReference>
<comment type="caution">
    <text evidence="2">The sequence shown here is derived from an EMBL/GenBank/DDBJ whole genome shotgun (WGS) entry which is preliminary data.</text>
</comment>